<organism evidence="8 9">
    <name type="scientific">Desulfosoma caldarium</name>
    <dbReference type="NCBI Taxonomy" id="610254"/>
    <lineage>
        <taxon>Bacteria</taxon>
        <taxon>Pseudomonadati</taxon>
        <taxon>Thermodesulfobacteriota</taxon>
        <taxon>Syntrophobacteria</taxon>
        <taxon>Syntrophobacterales</taxon>
        <taxon>Syntrophobacteraceae</taxon>
        <taxon>Desulfosoma</taxon>
    </lineage>
</organism>
<name>A0A3N1V0A0_9BACT</name>
<proteinExistence type="inferred from homology"/>
<sequence>MKVLPARWIFSGALRCATALGLCTLVLTGCGTNLLSYYFDDLFDSGQSIERTPEQLAWDGMEAMRAKKYGRALESFQKLKERYPYSKYAILAELKIGDAHFHKKNYEEAALAYEEFLRLHPRNDAVPYVLYQLGMSQYLISPSMDRDQDQTRKAMETFQRLVEVYPGTEYASKAQAQLLECEKRIAAHEFRIGRMYYRMGKYRAAQLRLMRLQENYPQAVEKLGYQQEIEKILADCHECLNRQGDGKSIWTRLGF</sequence>
<evidence type="ECO:0000256" key="4">
    <source>
        <dbReference type="ARBA" id="ARBA00023237"/>
    </source>
</evidence>
<dbReference type="PROSITE" id="PS50005">
    <property type="entry name" value="TPR"/>
    <property type="match status" value="1"/>
</dbReference>
<evidence type="ECO:0000256" key="3">
    <source>
        <dbReference type="ARBA" id="ARBA00023139"/>
    </source>
</evidence>
<evidence type="ECO:0000313" key="9">
    <source>
        <dbReference type="Proteomes" id="UP000276223"/>
    </source>
</evidence>
<dbReference type="RefSeq" id="WP_170161688.1">
    <property type="nucleotide sequence ID" value="NZ_RJVA01000011.1"/>
</dbReference>
<dbReference type="PANTHER" id="PTHR37423">
    <property type="entry name" value="SOLUBLE LYTIC MUREIN TRANSGLYCOSYLASE-RELATED"/>
    <property type="match status" value="1"/>
</dbReference>
<evidence type="ECO:0000256" key="1">
    <source>
        <dbReference type="ARBA" id="ARBA00022729"/>
    </source>
</evidence>
<evidence type="ECO:0000256" key="5">
    <source>
        <dbReference type="ARBA" id="ARBA00023288"/>
    </source>
</evidence>
<dbReference type="GO" id="GO:0051205">
    <property type="term" value="P:protein insertion into membrane"/>
    <property type="evidence" value="ECO:0007669"/>
    <property type="project" value="TreeGrafter"/>
</dbReference>
<dbReference type="EMBL" id="RJVA01000011">
    <property type="protein sequence ID" value="ROQ93551.1"/>
    <property type="molecule type" value="Genomic_DNA"/>
</dbReference>
<dbReference type="SUPFAM" id="SSF48452">
    <property type="entry name" value="TPR-like"/>
    <property type="match status" value="1"/>
</dbReference>
<keyword evidence="2" id="KW-0472">Membrane</keyword>
<keyword evidence="9" id="KW-1185">Reference proteome</keyword>
<keyword evidence="1" id="KW-0732">Signal</keyword>
<keyword evidence="5" id="KW-0449">Lipoprotein</keyword>
<keyword evidence="4" id="KW-0998">Cell outer membrane</keyword>
<dbReference type="HAMAP" id="MF_00922">
    <property type="entry name" value="OM_assembly_BamD"/>
    <property type="match status" value="1"/>
</dbReference>
<dbReference type="NCBIfam" id="TIGR03302">
    <property type="entry name" value="OM_YfiO"/>
    <property type="match status" value="1"/>
</dbReference>
<feature type="domain" description="Outer membrane lipoprotein BamD-like" evidence="7">
    <location>
        <begin position="53"/>
        <end position="226"/>
    </location>
</feature>
<keyword evidence="6" id="KW-0802">TPR repeat</keyword>
<evidence type="ECO:0000259" key="7">
    <source>
        <dbReference type="Pfam" id="PF13525"/>
    </source>
</evidence>
<evidence type="ECO:0000256" key="2">
    <source>
        <dbReference type="ARBA" id="ARBA00023136"/>
    </source>
</evidence>
<dbReference type="InterPro" id="IPR039565">
    <property type="entry name" value="BamD-like"/>
</dbReference>
<evidence type="ECO:0000256" key="6">
    <source>
        <dbReference type="PROSITE-ProRule" id="PRU00339"/>
    </source>
</evidence>
<dbReference type="PROSITE" id="PS51257">
    <property type="entry name" value="PROKAR_LIPOPROTEIN"/>
    <property type="match status" value="1"/>
</dbReference>
<comment type="caution">
    <text evidence="8">The sequence shown here is derived from an EMBL/GenBank/DDBJ whole genome shotgun (WGS) entry which is preliminary data.</text>
</comment>
<dbReference type="Pfam" id="PF13525">
    <property type="entry name" value="YfiO"/>
    <property type="match status" value="1"/>
</dbReference>
<dbReference type="AlphaFoldDB" id="A0A3N1V0A0"/>
<dbReference type="GO" id="GO:1990063">
    <property type="term" value="C:Bam protein complex"/>
    <property type="evidence" value="ECO:0007669"/>
    <property type="project" value="TreeGrafter"/>
</dbReference>
<feature type="repeat" description="TPR" evidence="6">
    <location>
        <begin position="90"/>
        <end position="123"/>
    </location>
</feature>
<evidence type="ECO:0000313" key="8">
    <source>
        <dbReference type="EMBL" id="ROQ93551.1"/>
    </source>
</evidence>
<accession>A0A3N1V0A0</accession>
<gene>
    <name evidence="8" type="ORF">EDC27_1579</name>
</gene>
<reference evidence="8 9" key="1">
    <citation type="submission" date="2018-11" db="EMBL/GenBank/DDBJ databases">
        <title>Genomic Encyclopedia of Type Strains, Phase IV (KMG-IV): sequencing the most valuable type-strain genomes for metagenomic binning, comparative biology and taxonomic classification.</title>
        <authorList>
            <person name="Goeker M."/>
        </authorList>
    </citation>
    <scope>NUCLEOTIDE SEQUENCE [LARGE SCALE GENOMIC DNA]</scope>
    <source>
        <strain evidence="8 9">DSM 22027</strain>
    </source>
</reference>
<dbReference type="PANTHER" id="PTHR37423:SF1">
    <property type="entry name" value="OUTER MEMBRANE PROTEIN ASSEMBLY FACTOR BAMD"/>
    <property type="match status" value="1"/>
</dbReference>
<dbReference type="InterPro" id="IPR019734">
    <property type="entry name" value="TPR_rpt"/>
</dbReference>
<dbReference type="InterPro" id="IPR017689">
    <property type="entry name" value="BamD"/>
</dbReference>
<keyword evidence="3" id="KW-0564">Palmitate</keyword>
<dbReference type="Gene3D" id="1.25.40.10">
    <property type="entry name" value="Tetratricopeptide repeat domain"/>
    <property type="match status" value="1"/>
</dbReference>
<protein>
    <submittedName>
        <fullName evidence="8">Beta-barrel assembly machine subunit BamD</fullName>
    </submittedName>
</protein>
<dbReference type="InterPro" id="IPR011990">
    <property type="entry name" value="TPR-like_helical_dom_sf"/>
</dbReference>
<dbReference type="Proteomes" id="UP000276223">
    <property type="component" value="Unassembled WGS sequence"/>
</dbReference>